<evidence type="ECO:0000313" key="2">
    <source>
        <dbReference type="Proteomes" id="UP001062846"/>
    </source>
</evidence>
<organism evidence="1 2">
    <name type="scientific">Rhododendron molle</name>
    <name type="common">Chinese azalea</name>
    <name type="synonym">Azalea mollis</name>
    <dbReference type="NCBI Taxonomy" id="49168"/>
    <lineage>
        <taxon>Eukaryota</taxon>
        <taxon>Viridiplantae</taxon>
        <taxon>Streptophyta</taxon>
        <taxon>Embryophyta</taxon>
        <taxon>Tracheophyta</taxon>
        <taxon>Spermatophyta</taxon>
        <taxon>Magnoliopsida</taxon>
        <taxon>eudicotyledons</taxon>
        <taxon>Gunneridae</taxon>
        <taxon>Pentapetalae</taxon>
        <taxon>asterids</taxon>
        <taxon>Ericales</taxon>
        <taxon>Ericaceae</taxon>
        <taxon>Ericoideae</taxon>
        <taxon>Rhodoreae</taxon>
        <taxon>Rhododendron</taxon>
    </lineage>
</organism>
<protein>
    <submittedName>
        <fullName evidence="1">Uncharacterized protein</fullName>
    </submittedName>
</protein>
<proteinExistence type="predicted"/>
<accession>A0ACC0Q5H2</accession>
<name>A0ACC0Q5H2_RHOML</name>
<dbReference type="Proteomes" id="UP001062846">
    <property type="component" value="Chromosome 1"/>
</dbReference>
<gene>
    <name evidence="1" type="ORF">RHMOL_Rhmol01G0219600</name>
</gene>
<dbReference type="EMBL" id="CM046388">
    <property type="protein sequence ID" value="KAI8572691.1"/>
    <property type="molecule type" value="Genomic_DNA"/>
</dbReference>
<keyword evidence="2" id="KW-1185">Reference proteome</keyword>
<comment type="caution">
    <text evidence="1">The sequence shown here is derived from an EMBL/GenBank/DDBJ whole genome shotgun (WGS) entry which is preliminary data.</text>
</comment>
<reference evidence="1" key="1">
    <citation type="submission" date="2022-02" db="EMBL/GenBank/DDBJ databases">
        <title>Plant Genome Project.</title>
        <authorList>
            <person name="Zhang R.-G."/>
        </authorList>
    </citation>
    <scope>NUCLEOTIDE SEQUENCE</scope>
    <source>
        <strain evidence="1">AT1</strain>
    </source>
</reference>
<evidence type="ECO:0000313" key="1">
    <source>
        <dbReference type="EMBL" id="KAI8572691.1"/>
    </source>
</evidence>
<sequence length="71" mass="8198">MDKLMIIFDINSQSNPYVFTHVKANVALTPPTRMQILTSQSLYANFQILTVGKFETHRLSFSLCKNLPFEF</sequence>